<dbReference type="Proteomes" id="UP000564677">
    <property type="component" value="Unassembled WGS sequence"/>
</dbReference>
<reference evidence="7 8" key="1">
    <citation type="submission" date="2020-03" db="EMBL/GenBank/DDBJ databases">
        <title>Genomic Encyclopedia of Type Strains, Phase IV (KMG-IV): sequencing the most valuable type-strain genomes for metagenomic binning, comparative biology and taxonomic classification.</title>
        <authorList>
            <person name="Goeker M."/>
        </authorList>
    </citation>
    <scope>NUCLEOTIDE SEQUENCE [LARGE SCALE GENOMIC DNA]</scope>
    <source>
        <strain evidence="7 8">DSM 4733</strain>
    </source>
</reference>
<feature type="chain" id="PRO_5030809913" evidence="6">
    <location>
        <begin position="22"/>
        <end position="282"/>
    </location>
</feature>
<evidence type="ECO:0000313" key="7">
    <source>
        <dbReference type="EMBL" id="NIJ65620.1"/>
    </source>
</evidence>
<dbReference type="AlphaFoldDB" id="A0A7X5V158"/>
<comment type="subcellular location">
    <subcellularLocation>
        <location evidence="1">Cell outer membrane</location>
    </subcellularLocation>
</comment>
<feature type="signal peptide" evidence="6">
    <location>
        <begin position="1"/>
        <end position="21"/>
    </location>
</feature>
<evidence type="ECO:0000256" key="1">
    <source>
        <dbReference type="ARBA" id="ARBA00004442"/>
    </source>
</evidence>
<keyword evidence="3 6" id="KW-0732">Signal</keyword>
<dbReference type="RefSeq" id="WP_167299986.1">
    <property type="nucleotide sequence ID" value="NZ_JAASQV010000002.1"/>
</dbReference>
<keyword evidence="8" id="KW-1185">Reference proteome</keyword>
<evidence type="ECO:0000256" key="2">
    <source>
        <dbReference type="ARBA" id="ARBA00005722"/>
    </source>
</evidence>
<evidence type="ECO:0000256" key="3">
    <source>
        <dbReference type="ARBA" id="ARBA00022729"/>
    </source>
</evidence>
<protein>
    <submittedName>
        <fullName evidence="7">Outer membrane scaffolding protein for murein synthesis (MipA/OmpV family)</fullName>
    </submittedName>
</protein>
<keyword evidence="4" id="KW-0472">Membrane</keyword>
<name>A0A7X5V158_9SPHN</name>
<dbReference type="PANTHER" id="PTHR38776">
    <property type="entry name" value="MLTA-INTERACTING PROTEIN-RELATED"/>
    <property type="match status" value="1"/>
</dbReference>
<organism evidence="7 8">
    <name type="scientific">Sphingomonas leidyi</name>
    <dbReference type="NCBI Taxonomy" id="68569"/>
    <lineage>
        <taxon>Bacteria</taxon>
        <taxon>Pseudomonadati</taxon>
        <taxon>Pseudomonadota</taxon>
        <taxon>Alphaproteobacteria</taxon>
        <taxon>Sphingomonadales</taxon>
        <taxon>Sphingomonadaceae</taxon>
        <taxon>Sphingomonas</taxon>
    </lineage>
</organism>
<sequence length="282" mass="29312">MRIHSVAPFAALCLVAVPAAAQDEAPPAPRAKGDFAMIGVGAAVLPDYEGSNDYRFAPVPFAIGKLSGFGFELAGTRLSIDLIPDRSASGLDFQAGPTVNVNFNRTSIGAIADPRIRALGKLDAAIEVGGFVGVAKTGVFTSDYDRIAFRASYRHDVAGVSKAGVFNPSITYMTPLSRKAMVGLFLSATRVEKGYATTYFGVTPAGSAASGLAVWNPRGGWKDWTAGLGGAVSLNGDLTHGLQLFAGGTYRRLIGDFGDSPIVRTAGARGQWLGAAGLAYSF</sequence>
<comment type="caution">
    <text evidence="7">The sequence shown here is derived from an EMBL/GenBank/DDBJ whole genome shotgun (WGS) entry which is preliminary data.</text>
</comment>
<proteinExistence type="inferred from homology"/>
<evidence type="ECO:0000256" key="4">
    <source>
        <dbReference type="ARBA" id="ARBA00023136"/>
    </source>
</evidence>
<dbReference type="InterPro" id="IPR010583">
    <property type="entry name" value="MipA"/>
</dbReference>
<gene>
    <name evidence="7" type="ORF">FHR20_002582</name>
</gene>
<evidence type="ECO:0000256" key="6">
    <source>
        <dbReference type="SAM" id="SignalP"/>
    </source>
</evidence>
<accession>A0A7X5V158</accession>
<evidence type="ECO:0000256" key="5">
    <source>
        <dbReference type="ARBA" id="ARBA00023237"/>
    </source>
</evidence>
<dbReference type="EMBL" id="JAASQV010000002">
    <property type="protein sequence ID" value="NIJ65620.1"/>
    <property type="molecule type" value="Genomic_DNA"/>
</dbReference>
<dbReference type="PANTHER" id="PTHR38776:SF1">
    <property type="entry name" value="MLTA-INTERACTING PROTEIN-RELATED"/>
    <property type="match status" value="1"/>
</dbReference>
<comment type="similarity">
    <text evidence="2">Belongs to the MipA/OmpV family.</text>
</comment>
<dbReference type="GO" id="GO:0009279">
    <property type="term" value="C:cell outer membrane"/>
    <property type="evidence" value="ECO:0007669"/>
    <property type="project" value="UniProtKB-SubCell"/>
</dbReference>
<evidence type="ECO:0000313" key="8">
    <source>
        <dbReference type="Proteomes" id="UP000564677"/>
    </source>
</evidence>
<dbReference type="Pfam" id="PF06629">
    <property type="entry name" value="MipA"/>
    <property type="match status" value="1"/>
</dbReference>
<keyword evidence="5" id="KW-0998">Cell outer membrane</keyword>